<sequence length="59" mass="6110">MCCCKRGTNSPASRFDLGMCAGGFAGDGSMVCKSLQRTGGVSGTPADVLFVFFDLRGLL</sequence>
<keyword evidence="2" id="KW-1185">Reference proteome</keyword>
<name>A0A5C6BJ50_9PLAN</name>
<organism evidence="1 2">
    <name type="scientific">Symmachiella macrocystis</name>
    <dbReference type="NCBI Taxonomy" id="2527985"/>
    <lineage>
        <taxon>Bacteria</taxon>
        <taxon>Pseudomonadati</taxon>
        <taxon>Planctomycetota</taxon>
        <taxon>Planctomycetia</taxon>
        <taxon>Planctomycetales</taxon>
        <taxon>Planctomycetaceae</taxon>
        <taxon>Symmachiella</taxon>
    </lineage>
</organism>
<comment type="caution">
    <text evidence="1">The sequence shown here is derived from an EMBL/GenBank/DDBJ whole genome shotgun (WGS) entry which is preliminary data.</text>
</comment>
<protein>
    <submittedName>
        <fullName evidence="1">Uncharacterized protein</fullName>
    </submittedName>
</protein>
<dbReference type="EMBL" id="SJPP01000001">
    <property type="protein sequence ID" value="TWU11366.1"/>
    <property type="molecule type" value="Genomic_DNA"/>
</dbReference>
<reference evidence="1 2" key="1">
    <citation type="submission" date="2019-02" db="EMBL/GenBank/DDBJ databases">
        <title>Deep-cultivation of Planctomycetes and their phenomic and genomic characterization uncovers novel biology.</title>
        <authorList>
            <person name="Wiegand S."/>
            <person name="Jogler M."/>
            <person name="Boedeker C."/>
            <person name="Pinto D."/>
            <person name="Vollmers J."/>
            <person name="Rivas-Marin E."/>
            <person name="Kohn T."/>
            <person name="Peeters S.H."/>
            <person name="Heuer A."/>
            <person name="Rast P."/>
            <person name="Oberbeckmann S."/>
            <person name="Bunk B."/>
            <person name="Jeske O."/>
            <person name="Meyerdierks A."/>
            <person name="Storesund J.E."/>
            <person name="Kallscheuer N."/>
            <person name="Luecker S."/>
            <person name="Lage O.M."/>
            <person name="Pohl T."/>
            <person name="Merkel B.J."/>
            <person name="Hornburger P."/>
            <person name="Mueller R.-W."/>
            <person name="Bruemmer F."/>
            <person name="Labrenz M."/>
            <person name="Spormann A.M."/>
            <person name="Op Den Camp H."/>
            <person name="Overmann J."/>
            <person name="Amann R."/>
            <person name="Jetten M.S.M."/>
            <person name="Mascher T."/>
            <person name="Medema M.H."/>
            <person name="Devos D.P."/>
            <person name="Kaster A.-K."/>
            <person name="Ovreas L."/>
            <person name="Rohde M."/>
            <person name="Galperin M.Y."/>
            <person name="Jogler C."/>
        </authorList>
    </citation>
    <scope>NUCLEOTIDE SEQUENCE [LARGE SCALE GENOMIC DNA]</scope>
    <source>
        <strain evidence="1 2">CA54</strain>
    </source>
</reference>
<dbReference type="AlphaFoldDB" id="A0A5C6BJ50"/>
<gene>
    <name evidence="1" type="ORF">CA54_01730</name>
</gene>
<evidence type="ECO:0000313" key="1">
    <source>
        <dbReference type="EMBL" id="TWU11366.1"/>
    </source>
</evidence>
<accession>A0A5C6BJ50</accession>
<proteinExistence type="predicted"/>
<dbReference type="Proteomes" id="UP000320735">
    <property type="component" value="Unassembled WGS sequence"/>
</dbReference>
<evidence type="ECO:0000313" key="2">
    <source>
        <dbReference type="Proteomes" id="UP000320735"/>
    </source>
</evidence>